<evidence type="ECO:0000256" key="2">
    <source>
        <dbReference type="ARBA" id="ARBA00022771"/>
    </source>
</evidence>
<dbReference type="EMBL" id="PGOL01000900">
    <property type="protein sequence ID" value="PKI63268.1"/>
    <property type="molecule type" value="Genomic_DNA"/>
</dbReference>
<feature type="compositionally biased region" description="Basic and acidic residues" evidence="9">
    <location>
        <begin position="52"/>
        <end position="64"/>
    </location>
</feature>
<keyword evidence="6" id="KW-0804">Transcription</keyword>
<organism evidence="11 13">
    <name type="scientific">Punica granatum</name>
    <name type="common">Pomegranate</name>
    <dbReference type="NCBI Taxonomy" id="22663"/>
    <lineage>
        <taxon>Eukaryota</taxon>
        <taxon>Viridiplantae</taxon>
        <taxon>Streptophyta</taxon>
        <taxon>Embryophyta</taxon>
        <taxon>Tracheophyta</taxon>
        <taxon>Spermatophyta</taxon>
        <taxon>Magnoliopsida</taxon>
        <taxon>eudicotyledons</taxon>
        <taxon>Gunneridae</taxon>
        <taxon>Pentapetalae</taxon>
        <taxon>rosids</taxon>
        <taxon>malvids</taxon>
        <taxon>Myrtales</taxon>
        <taxon>Lythraceae</taxon>
        <taxon>Punica</taxon>
    </lineage>
</organism>
<evidence type="ECO:0000256" key="6">
    <source>
        <dbReference type="ARBA" id="ARBA00023163"/>
    </source>
</evidence>
<evidence type="ECO:0000256" key="7">
    <source>
        <dbReference type="ARBA" id="ARBA00023242"/>
    </source>
</evidence>
<dbReference type="PANTHER" id="PTHR31089:SF1">
    <property type="entry name" value="CYCLIC DOF FACTOR 3"/>
    <property type="match status" value="1"/>
</dbReference>
<dbReference type="Proteomes" id="UP000233551">
    <property type="component" value="Unassembled WGS sequence"/>
</dbReference>
<dbReference type="PROSITE" id="PS50884">
    <property type="entry name" value="ZF_DOF_2"/>
    <property type="match status" value="1"/>
</dbReference>
<proteinExistence type="predicted"/>
<dbReference type="InterPro" id="IPR003851">
    <property type="entry name" value="Znf_Dof"/>
</dbReference>
<keyword evidence="4" id="KW-0805">Transcription regulation</keyword>
<reference evidence="13" key="1">
    <citation type="journal article" date="2017" name="Plant J.">
        <title>The pomegranate (Punica granatum L.) genome and the genomics of punicalagin biosynthesis.</title>
        <authorList>
            <person name="Qin G."/>
            <person name="Xu C."/>
            <person name="Ming R."/>
            <person name="Tang H."/>
            <person name="Guyot R."/>
            <person name="Kramer E.M."/>
            <person name="Hu Y."/>
            <person name="Yi X."/>
            <person name="Qi Y."/>
            <person name="Xu X."/>
            <person name="Gao Z."/>
            <person name="Pan H."/>
            <person name="Jian J."/>
            <person name="Tian Y."/>
            <person name="Yue Z."/>
            <person name="Xu Y."/>
        </authorList>
    </citation>
    <scope>NUCLEOTIDE SEQUENCE [LARGE SCALE GENOMIC DNA]</scope>
    <source>
        <strain evidence="13">cv. Dabenzi</strain>
    </source>
</reference>
<keyword evidence="14" id="KW-1185">Reference proteome</keyword>
<feature type="region of interest" description="Disordered" evidence="9">
    <location>
        <begin position="352"/>
        <end position="378"/>
    </location>
</feature>
<dbReference type="EMBL" id="MTKT01005615">
    <property type="protein sequence ID" value="OWM65291.1"/>
    <property type="molecule type" value="Genomic_DNA"/>
</dbReference>
<evidence type="ECO:0000256" key="8">
    <source>
        <dbReference type="PROSITE-ProRule" id="PRU00071"/>
    </source>
</evidence>
<protein>
    <recommendedName>
        <fullName evidence="10">Dof-type domain-containing protein</fullName>
    </recommendedName>
</protein>
<feature type="region of interest" description="Disordered" evidence="9">
    <location>
        <begin position="14"/>
        <end position="129"/>
    </location>
</feature>
<evidence type="ECO:0000313" key="14">
    <source>
        <dbReference type="Proteomes" id="UP000233551"/>
    </source>
</evidence>
<dbReference type="GO" id="GO:0005634">
    <property type="term" value="C:nucleus"/>
    <property type="evidence" value="ECO:0007669"/>
    <property type="project" value="UniProtKB-SubCell"/>
</dbReference>
<dbReference type="InterPro" id="IPR045174">
    <property type="entry name" value="Dof"/>
</dbReference>
<feature type="domain" description="Dof-type" evidence="10">
    <location>
        <begin position="130"/>
        <end position="184"/>
    </location>
</feature>
<dbReference type="GeneID" id="116215629"/>
<evidence type="ECO:0000256" key="5">
    <source>
        <dbReference type="ARBA" id="ARBA00023125"/>
    </source>
</evidence>
<dbReference type="PROSITE" id="PS01361">
    <property type="entry name" value="ZF_DOF_1"/>
    <property type="match status" value="1"/>
</dbReference>
<dbReference type="AlphaFoldDB" id="A0A218VZ41"/>
<evidence type="ECO:0000256" key="1">
    <source>
        <dbReference type="ARBA" id="ARBA00022723"/>
    </source>
</evidence>
<dbReference type="GO" id="GO:0003677">
    <property type="term" value="F:DNA binding"/>
    <property type="evidence" value="ECO:0007669"/>
    <property type="project" value="UniProtKB-UniRule"/>
</dbReference>
<name>A0A218VZ41_PUNGR</name>
<evidence type="ECO:0000259" key="10">
    <source>
        <dbReference type="PROSITE" id="PS50884"/>
    </source>
</evidence>
<reference evidence="12 14" key="3">
    <citation type="submission" date="2017-11" db="EMBL/GenBank/DDBJ databases">
        <title>De-novo sequencing of pomegranate (Punica granatum L.) genome.</title>
        <authorList>
            <person name="Akparov Z."/>
            <person name="Amiraslanov A."/>
            <person name="Hajiyeva S."/>
            <person name="Abbasov M."/>
            <person name="Kaur K."/>
            <person name="Hamwieh A."/>
            <person name="Solovyev V."/>
            <person name="Salamov A."/>
            <person name="Braich B."/>
            <person name="Kosarev P."/>
            <person name="Mahmoud A."/>
            <person name="Hajiyev E."/>
            <person name="Babayeva S."/>
            <person name="Izzatullayeva V."/>
            <person name="Mammadov A."/>
            <person name="Mammadov A."/>
            <person name="Sharifova S."/>
            <person name="Ojaghi J."/>
            <person name="Eynullazada K."/>
            <person name="Bayramov B."/>
            <person name="Abdulazimova A."/>
            <person name="Shahmuradov I."/>
        </authorList>
    </citation>
    <scope>NUCLEOTIDE SEQUENCE [LARGE SCALE GENOMIC DNA]</scope>
    <source>
        <strain evidence="12">AG2017</strain>
        <strain evidence="14">cv. AG2017</strain>
        <tissue evidence="12">Leaf</tissue>
    </source>
</reference>
<keyword evidence="7 8" id="KW-0539">Nucleus</keyword>
<evidence type="ECO:0000313" key="11">
    <source>
        <dbReference type="EMBL" id="OWM65291.1"/>
    </source>
</evidence>
<keyword evidence="5 8" id="KW-0238">DNA-binding</keyword>
<keyword evidence="2 8" id="KW-0863">Zinc-finger</keyword>
<evidence type="ECO:0000313" key="13">
    <source>
        <dbReference type="Proteomes" id="UP000197138"/>
    </source>
</evidence>
<keyword evidence="3" id="KW-0862">Zinc</keyword>
<reference evidence="11" key="2">
    <citation type="submission" date="2017-06" db="EMBL/GenBank/DDBJ databases">
        <title>The pomegranate genome and the genomics of punicalagin biosynthesis.</title>
        <authorList>
            <person name="Xu C."/>
        </authorList>
    </citation>
    <scope>NUCLEOTIDE SEQUENCE [LARGE SCALE GENOMIC DNA]</scope>
    <source>
        <tissue evidence="11">Fresh leaf</tissue>
    </source>
</reference>
<comment type="subcellular location">
    <subcellularLocation>
        <location evidence="8">Nucleus</location>
    </subcellularLocation>
</comment>
<feature type="compositionally biased region" description="Basic and acidic residues" evidence="9">
    <location>
        <begin position="364"/>
        <end position="376"/>
    </location>
</feature>
<comment type="caution">
    <text evidence="11">The sequence shown here is derived from an EMBL/GenBank/DDBJ whole genome shotgun (WGS) entry which is preliminary data.</text>
</comment>
<evidence type="ECO:0000313" key="12">
    <source>
        <dbReference type="EMBL" id="PKI63268.1"/>
    </source>
</evidence>
<dbReference type="STRING" id="22663.A0A218VZ41"/>
<dbReference type="Pfam" id="PF02701">
    <property type="entry name" value="Zn_ribbon_Dof"/>
    <property type="match status" value="1"/>
</dbReference>
<dbReference type="Proteomes" id="UP000197138">
    <property type="component" value="Unassembled WGS sequence"/>
</dbReference>
<dbReference type="GO" id="GO:0008270">
    <property type="term" value="F:zinc ion binding"/>
    <property type="evidence" value="ECO:0007669"/>
    <property type="project" value="UniProtKB-KW"/>
</dbReference>
<dbReference type="GO" id="GO:0003700">
    <property type="term" value="F:DNA-binding transcription factor activity"/>
    <property type="evidence" value="ECO:0007669"/>
    <property type="project" value="InterPro"/>
</dbReference>
<dbReference type="OrthoDB" id="1927254at2759"/>
<accession>A0A218VZ41</accession>
<evidence type="ECO:0000256" key="3">
    <source>
        <dbReference type="ARBA" id="ARBA00022833"/>
    </source>
</evidence>
<sequence>MLESKDPAIKLFGRQIPLSSAEASADDLPSSAEIDSAEKQRQQGEEDDEEDKDKGFDRPVEKSVESMQQDDDPGPLGQEPEKPEGCLDSDNPKTPSIDEEAAKPSSQKEQTCKPASGENQKAPKKPDKILPCPRCNSMDTKFCYYNNYNVNQPRHFCKACQRYWTAGGTMRNVPVGAGRRKNKSSALHNFRLAQLPLQAARVDAPNGTHGIPNSKGNGTVLRFGVDAPSYDSVAYLHDENKVLNGTRNGFHNFEGSNYDNCTTGSSVTVSSSLDEGTGTSQKEQQPMCNLNGFIPQVPCLPLPYPWNIPAAPGIFPPGFSIPYYSPVDYWNRTSLHGAWNVPWVFHQEEKSQSWGSDSPTLGKHAREEKEHGDPEQKNGCVLVPKTLRVTNPTEAAKSTIWSIPGIKNDSISSKGGLFTAFQSKGEDKCRVPETSPVLCANPAALSRSIKFHESS</sequence>
<evidence type="ECO:0000256" key="9">
    <source>
        <dbReference type="SAM" id="MobiDB-lite"/>
    </source>
</evidence>
<evidence type="ECO:0000256" key="4">
    <source>
        <dbReference type="ARBA" id="ARBA00023015"/>
    </source>
</evidence>
<gene>
    <name evidence="11" type="ORF">CDL15_Pgr008881</name>
    <name evidence="12" type="ORF">CRG98_016453</name>
</gene>
<dbReference type="PANTHER" id="PTHR31089">
    <property type="entry name" value="CYCLIC DOF FACTOR 2"/>
    <property type="match status" value="1"/>
</dbReference>
<keyword evidence="1" id="KW-0479">Metal-binding</keyword>